<protein>
    <submittedName>
        <fullName evidence="1">Uncharacterized protein</fullName>
    </submittedName>
</protein>
<proteinExistence type="predicted"/>
<dbReference type="RefSeq" id="WP_205358669.1">
    <property type="nucleotide sequence ID" value="NZ_JADKYB010000010.1"/>
</dbReference>
<evidence type="ECO:0000313" key="2">
    <source>
        <dbReference type="Proteomes" id="UP000749040"/>
    </source>
</evidence>
<dbReference type="Proteomes" id="UP000749040">
    <property type="component" value="Unassembled WGS sequence"/>
</dbReference>
<sequence>MVGSEDPQMVLEQFSVRGSSARGIARFPAPVPQLTAGVEDGGMVALGIPPLPTEQGEE</sequence>
<evidence type="ECO:0000313" key="1">
    <source>
        <dbReference type="EMBL" id="MBM9506804.1"/>
    </source>
</evidence>
<accession>A0ABS2TTY5</accession>
<reference evidence="1 2" key="1">
    <citation type="submission" date="2021-01" db="EMBL/GenBank/DDBJ databases">
        <title>Streptomyces acididurans sp. nov., isolated from a peat swamp forest soil.</title>
        <authorList>
            <person name="Chantavorakit T."/>
            <person name="Duangmal K."/>
        </authorList>
    </citation>
    <scope>NUCLEOTIDE SEQUENCE [LARGE SCALE GENOMIC DNA]</scope>
    <source>
        <strain evidence="1 2">KK5PA1</strain>
    </source>
</reference>
<gene>
    <name evidence="1" type="ORF">ITX44_20050</name>
</gene>
<name>A0ABS2TTY5_9ACTN</name>
<organism evidence="1 2">
    <name type="scientific">Actinacidiphila acididurans</name>
    <dbReference type="NCBI Taxonomy" id="2784346"/>
    <lineage>
        <taxon>Bacteria</taxon>
        <taxon>Bacillati</taxon>
        <taxon>Actinomycetota</taxon>
        <taxon>Actinomycetes</taxon>
        <taxon>Kitasatosporales</taxon>
        <taxon>Streptomycetaceae</taxon>
        <taxon>Actinacidiphila</taxon>
    </lineage>
</organism>
<comment type="caution">
    <text evidence="1">The sequence shown here is derived from an EMBL/GenBank/DDBJ whole genome shotgun (WGS) entry which is preliminary data.</text>
</comment>
<dbReference type="EMBL" id="JADKYB010000010">
    <property type="protein sequence ID" value="MBM9506804.1"/>
    <property type="molecule type" value="Genomic_DNA"/>
</dbReference>
<keyword evidence="2" id="KW-1185">Reference proteome</keyword>